<dbReference type="Gene3D" id="2.60.410.10">
    <property type="entry name" value="D-Ala-D-Ala carboxypeptidase, C-terminal domain"/>
    <property type="match status" value="1"/>
</dbReference>
<evidence type="ECO:0000256" key="3">
    <source>
        <dbReference type="ARBA" id="ARBA00007164"/>
    </source>
</evidence>
<dbReference type="EMBL" id="ACJM01000003">
    <property type="protein sequence ID" value="EEG78280.1"/>
    <property type="molecule type" value="Genomic_DNA"/>
</dbReference>
<evidence type="ECO:0000256" key="13">
    <source>
        <dbReference type="PIRSR" id="PIRSR618044-1"/>
    </source>
</evidence>
<keyword evidence="11" id="KW-0961">Cell wall biogenesis/degradation</keyword>
<dbReference type="Pfam" id="PF00768">
    <property type="entry name" value="Peptidase_S11"/>
    <property type="match status" value="1"/>
</dbReference>
<evidence type="ECO:0000256" key="14">
    <source>
        <dbReference type="PIRSR" id="PIRSR618044-2"/>
    </source>
</evidence>
<keyword evidence="10" id="KW-0573">Peptidoglycan synthesis</keyword>
<evidence type="ECO:0000313" key="18">
    <source>
        <dbReference type="Proteomes" id="UP000006443"/>
    </source>
</evidence>
<dbReference type="InterPro" id="IPR018044">
    <property type="entry name" value="Peptidase_S11"/>
</dbReference>
<dbReference type="STRING" id="555088.DealDRAFT_0695"/>
<evidence type="ECO:0000256" key="8">
    <source>
        <dbReference type="ARBA" id="ARBA00022801"/>
    </source>
</evidence>
<dbReference type="Proteomes" id="UP000006443">
    <property type="component" value="Unassembled WGS sequence"/>
</dbReference>
<feature type="binding site" evidence="14">
    <location>
        <position position="219"/>
    </location>
    <ligand>
        <name>substrate</name>
    </ligand>
</feature>
<dbReference type="GO" id="GO:0009002">
    <property type="term" value="F:serine-type D-Ala-D-Ala carboxypeptidase activity"/>
    <property type="evidence" value="ECO:0007669"/>
    <property type="project" value="UniProtKB-EC"/>
</dbReference>
<keyword evidence="7" id="KW-0732">Signal</keyword>
<dbReference type="PANTHER" id="PTHR21581">
    <property type="entry name" value="D-ALANYL-D-ALANINE CARBOXYPEPTIDASE"/>
    <property type="match status" value="1"/>
</dbReference>
<evidence type="ECO:0000256" key="15">
    <source>
        <dbReference type="RuleBase" id="RU004016"/>
    </source>
</evidence>
<dbReference type="MEROPS" id="S11.004"/>
<comment type="caution">
    <text evidence="17">The sequence shown here is derived from an EMBL/GenBank/DDBJ whole genome shotgun (WGS) entry which is preliminary data.</text>
</comment>
<feature type="domain" description="Peptidase S11 D-Ala-D-Ala carboxypeptidase A C-terminal" evidence="16">
    <location>
        <begin position="268"/>
        <end position="356"/>
    </location>
</feature>
<dbReference type="EC" id="3.4.16.4" evidence="4"/>
<dbReference type="SUPFAM" id="SSF69189">
    <property type="entry name" value="Penicillin-binding protein associated domain"/>
    <property type="match status" value="1"/>
</dbReference>
<dbReference type="GO" id="GO:0009252">
    <property type="term" value="P:peptidoglycan biosynthetic process"/>
    <property type="evidence" value="ECO:0007669"/>
    <property type="project" value="UniProtKB-UniPathway"/>
</dbReference>
<evidence type="ECO:0000259" key="16">
    <source>
        <dbReference type="SMART" id="SM00936"/>
    </source>
</evidence>
<protein>
    <recommendedName>
        <fullName evidence="4">serine-type D-Ala-D-Ala carboxypeptidase</fullName>
        <ecNumber evidence="4">3.4.16.4</ecNumber>
    </recommendedName>
</protein>
<comment type="catalytic activity">
    <reaction evidence="12">
        <text>Preferential cleavage: (Ac)2-L-Lys-D-Ala-|-D-Ala. Also transpeptidation of peptidyl-alanyl moieties that are N-acyl substituents of D-alanine.</text>
        <dbReference type="EC" id="3.4.16.4"/>
    </reaction>
</comment>
<comment type="pathway">
    <text evidence="2">Cell wall biogenesis; peptidoglycan biosynthesis.</text>
</comment>
<feature type="active site" evidence="13">
    <location>
        <position position="112"/>
    </location>
</feature>
<dbReference type="GO" id="GO:0006508">
    <property type="term" value="P:proteolysis"/>
    <property type="evidence" value="ECO:0007669"/>
    <property type="project" value="UniProtKB-KW"/>
</dbReference>
<feature type="active site" description="Proton acceptor" evidence="13">
    <location>
        <position position="60"/>
    </location>
</feature>
<evidence type="ECO:0000256" key="6">
    <source>
        <dbReference type="ARBA" id="ARBA00022670"/>
    </source>
</evidence>
<keyword evidence="6" id="KW-0645">Protease</keyword>
<evidence type="ECO:0000256" key="12">
    <source>
        <dbReference type="ARBA" id="ARBA00034000"/>
    </source>
</evidence>
<gene>
    <name evidence="17" type="ORF">DealDRAFT_0695</name>
</gene>
<comment type="similarity">
    <text evidence="3 15">Belongs to the peptidase S11 family.</text>
</comment>
<dbReference type="Pfam" id="PF07943">
    <property type="entry name" value="PBP5_C"/>
    <property type="match status" value="1"/>
</dbReference>
<evidence type="ECO:0000256" key="4">
    <source>
        <dbReference type="ARBA" id="ARBA00012448"/>
    </source>
</evidence>
<organism evidence="17 18">
    <name type="scientific">Dethiobacter alkaliphilus AHT 1</name>
    <dbReference type="NCBI Taxonomy" id="555088"/>
    <lineage>
        <taxon>Bacteria</taxon>
        <taxon>Bacillati</taxon>
        <taxon>Bacillota</taxon>
        <taxon>Dethiobacteria</taxon>
        <taxon>Dethiobacterales</taxon>
        <taxon>Dethiobacteraceae</taxon>
        <taxon>Dethiobacter</taxon>
    </lineage>
</organism>
<proteinExistence type="inferred from homology"/>
<dbReference type="InterPro" id="IPR012338">
    <property type="entry name" value="Beta-lactam/transpept-like"/>
</dbReference>
<dbReference type="InterPro" id="IPR037167">
    <property type="entry name" value="Peptidase_S11_C_sf"/>
</dbReference>
<evidence type="ECO:0000256" key="1">
    <source>
        <dbReference type="ARBA" id="ARBA00003217"/>
    </source>
</evidence>
<keyword evidence="9" id="KW-0133">Cell shape</keyword>
<dbReference type="GO" id="GO:0071555">
    <property type="term" value="P:cell wall organization"/>
    <property type="evidence" value="ECO:0007669"/>
    <property type="project" value="UniProtKB-KW"/>
</dbReference>
<keyword evidence="5 17" id="KW-0121">Carboxypeptidase</keyword>
<name>C0GDY6_DETAL</name>
<dbReference type="InterPro" id="IPR015956">
    <property type="entry name" value="Peniciliin-bd_prot_C_sf"/>
</dbReference>
<dbReference type="OrthoDB" id="9791132at2"/>
<dbReference type="SUPFAM" id="SSF56601">
    <property type="entry name" value="beta-lactamase/transpeptidase-like"/>
    <property type="match status" value="1"/>
</dbReference>
<feature type="active site" description="Acyl-ester intermediate" evidence="13">
    <location>
        <position position="57"/>
    </location>
</feature>
<dbReference type="AlphaFoldDB" id="C0GDY6"/>
<comment type="function">
    <text evidence="1">Removes C-terminal D-alanyl residues from sugar-peptide cell wall precursors.</text>
</comment>
<sequence length="371" mass="40941">MRKILAVLLLFCLLLPAGLAVAMETPDVTARAAVLLDQETGRILFSKNAHERLPMASTTKIMTAILAIESGRLDEMVTVSEYASLVEGSGVDLDAGEQKTLEELLYGLMLRSGNDAATAIAEHLAGSVEKFARQMTRRAGELGAAQTRFENPHGLEAENHYTTAYDLGIIAVYAMSLPEFREVVATSEKRISWTGRPYDRILYNQNKLLDMYEYADGIKTGWTTPAGRCFVGSSNKDGWGLVSVVLNAPQMWEDTIELMEFGYSYYHWEPLVEEGRHLKTAQVERGTADRVTLVAGNDLGLPLKENEADVLRYEFNVAEPLRAPVSAGDEVGTMEVYFGTQRIAEVPLVAASDVGRRGLFGALRNFFGRLF</sequence>
<dbReference type="PRINTS" id="PR00725">
    <property type="entry name" value="DADACBPTASE1"/>
</dbReference>
<dbReference type="InterPro" id="IPR001967">
    <property type="entry name" value="Peptidase_S11_N"/>
</dbReference>
<dbReference type="GO" id="GO:0008360">
    <property type="term" value="P:regulation of cell shape"/>
    <property type="evidence" value="ECO:0007669"/>
    <property type="project" value="UniProtKB-KW"/>
</dbReference>
<evidence type="ECO:0000313" key="17">
    <source>
        <dbReference type="EMBL" id="EEG78280.1"/>
    </source>
</evidence>
<dbReference type="eggNOG" id="COG1686">
    <property type="taxonomic scope" value="Bacteria"/>
</dbReference>
<dbReference type="InterPro" id="IPR012907">
    <property type="entry name" value="Peptidase_S11_C"/>
</dbReference>
<evidence type="ECO:0000256" key="5">
    <source>
        <dbReference type="ARBA" id="ARBA00022645"/>
    </source>
</evidence>
<evidence type="ECO:0000256" key="7">
    <source>
        <dbReference type="ARBA" id="ARBA00022729"/>
    </source>
</evidence>
<dbReference type="UniPathway" id="UPA00219"/>
<accession>C0GDY6</accession>
<dbReference type="SMART" id="SM00936">
    <property type="entry name" value="PBP5_C"/>
    <property type="match status" value="1"/>
</dbReference>
<evidence type="ECO:0000256" key="2">
    <source>
        <dbReference type="ARBA" id="ARBA00004752"/>
    </source>
</evidence>
<dbReference type="RefSeq" id="WP_008514908.1">
    <property type="nucleotide sequence ID" value="NZ_ACJM01000003.1"/>
</dbReference>
<reference evidence="17 18" key="1">
    <citation type="submission" date="2009-02" db="EMBL/GenBank/DDBJ databases">
        <title>Sequencing of the draft genome and assembly of Dethiobacter alkaliphilus AHT 1.</title>
        <authorList>
            <consortium name="US DOE Joint Genome Institute (JGI-PGF)"/>
            <person name="Lucas S."/>
            <person name="Copeland A."/>
            <person name="Lapidus A."/>
            <person name="Glavina del Rio T."/>
            <person name="Dalin E."/>
            <person name="Tice H."/>
            <person name="Bruce D."/>
            <person name="Goodwin L."/>
            <person name="Pitluck S."/>
            <person name="Larimer F."/>
            <person name="Land M.L."/>
            <person name="Hauser L."/>
            <person name="Muyzer G."/>
        </authorList>
    </citation>
    <scope>NUCLEOTIDE SEQUENCE [LARGE SCALE GENOMIC DNA]</scope>
    <source>
        <strain evidence="17 18">AHT 1</strain>
    </source>
</reference>
<evidence type="ECO:0000256" key="9">
    <source>
        <dbReference type="ARBA" id="ARBA00022960"/>
    </source>
</evidence>
<keyword evidence="18" id="KW-1185">Reference proteome</keyword>
<dbReference type="PANTHER" id="PTHR21581:SF33">
    <property type="entry name" value="D-ALANYL-D-ALANINE CARBOXYPEPTIDASE DACB"/>
    <property type="match status" value="1"/>
</dbReference>
<keyword evidence="8 17" id="KW-0378">Hydrolase</keyword>
<evidence type="ECO:0000256" key="10">
    <source>
        <dbReference type="ARBA" id="ARBA00022984"/>
    </source>
</evidence>
<dbReference type="Gene3D" id="3.40.710.10">
    <property type="entry name" value="DD-peptidase/beta-lactamase superfamily"/>
    <property type="match status" value="1"/>
</dbReference>
<evidence type="ECO:0000256" key="11">
    <source>
        <dbReference type="ARBA" id="ARBA00023316"/>
    </source>
</evidence>